<accession>A0A8X6N290</accession>
<protein>
    <submittedName>
        <fullName evidence="2">Uncharacterized protein</fullName>
    </submittedName>
</protein>
<feature type="compositionally biased region" description="Basic and acidic residues" evidence="1">
    <location>
        <begin position="39"/>
        <end position="48"/>
    </location>
</feature>
<feature type="region of interest" description="Disordered" evidence="1">
    <location>
        <begin position="1"/>
        <end position="54"/>
    </location>
</feature>
<sequence>QQQPSRRKYSPPSTNQVLAKSSPTLPYLSLRQSKRSSPRKTDSVRDGNKQVIPT</sequence>
<name>A0A8X6N290_NEPPI</name>
<keyword evidence="3" id="KW-1185">Reference proteome</keyword>
<evidence type="ECO:0000256" key="1">
    <source>
        <dbReference type="SAM" id="MobiDB-lite"/>
    </source>
</evidence>
<evidence type="ECO:0000313" key="2">
    <source>
        <dbReference type="EMBL" id="GFS89819.1"/>
    </source>
</evidence>
<feature type="compositionally biased region" description="Polar residues" evidence="1">
    <location>
        <begin position="11"/>
        <end position="24"/>
    </location>
</feature>
<evidence type="ECO:0000313" key="3">
    <source>
        <dbReference type="Proteomes" id="UP000887013"/>
    </source>
</evidence>
<comment type="caution">
    <text evidence="2">The sequence shown here is derived from an EMBL/GenBank/DDBJ whole genome shotgun (WGS) entry which is preliminary data.</text>
</comment>
<dbReference type="Proteomes" id="UP000887013">
    <property type="component" value="Unassembled WGS sequence"/>
</dbReference>
<gene>
    <name evidence="2" type="ORF">NPIL_545581</name>
</gene>
<proteinExistence type="predicted"/>
<feature type="non-terminal residue" evidence="2">
    <location>
        <position position="1"/>
    </location>
</feature>
<dbReference type="EMBL" id="BMAW01004589">
    <property type="protein sequence ID" value="GFS89819.1"/>
    <property type="molecule type" value="Genomic_DNA"/>
</dbReference>
<reference evidence="2" key="1">
    <citation type="submission" date="2020-08" db="EMBL/GenBank/DDBJ databases">
        <title>Multicomponent nature underlies the extraordinary mechanical properties of spider dragline silk.</title>
        <authorList>
            <person name="Kono N."/>
            <person name="Nakamura H."/>
            <person name="Mori M."/>
            <person name="Yoshida Y."/>
            <person name="Ohtoshi R."/>
            <person name="Malay A.D."/>
            <person name="Moran D.A.P."/>
            <person name="Tomita M."/>
            <person name="Numata K."/>
            <person name="Arakawa K."/>
        </authorList>
    </citation>
    <scope>NUCLEOTIDE SEQUENCE</scope>
</reference>
<organism evidence="2 3">
    <name type="scientific">Nephila pilipes</name>
    <name type="common">Giant wood spider</name>
    <name type="synonym">Nephila maculata</name>
    <dbReference type="NCBI Taxonomy" id="299642"/>
    <lineage>
        <taxon>Eukaryota</taxon>
        <taxon>Metazoa</taxon>
        <taxon>Ecdysozoa</taxon>
        <taxon>Arthropoda</taxon>
        <taxon>Chelicerata</taxon>
        <taxon>Arachnida</taxon>
        <taxon>Araneae</taxon>
        <taxon>Araneomorphae</taxon>
        <taxon>Entelegynae</taxon>
        <taxon>Araneoidea</taxon>
        <taxon>Nephilidae</taxon>
        <taxon>Nephila</taxon>
    </lineage>
</organism>
<dbReference type="AlphaFoldDB" id="A0A8X6N290"/>